<proteinExistence type="predicted"/>
<accession>A0A8T2NX99</accession>
<evidence type="ECO:0000313" key="3">
    <source>
        <dbReference type="Proteomes" id="UP000824540"/>
    </source>
</evidence>
<gene>
    <name evidence="2" type="ORF">JZ751_017054</name>
</gene>
<dbReference type="AlphaFoldDB" id="A0A8T2NX99"/>
<keyword evidence="3" id="KW-1185">Reference proteome</keyword>
<feature type="compositionally biased region" description="Polar residues" evidence="1">
    <location>
        <begin position="247"/>
        <end position="258"/>
    </location>
</feature>
<name>A0A8T2NX99_9TELE</name>
<feature type="region of interest" description="Disordered" evidence="1">
    <location>
        <begin position="1"/>
        <end position="267"/>
    </location>
</feature>
<organism evidence="2 3">
    <name type="scientific">Albula glossodonta</name>
    <name type="common">roundjaw bonefish</name>
    <dbReference type="NCBI Taxonomy" id="121402"/>
    <lineage>
        <taxon>Eukaryota</taxon>
        <taxon>Metazoa</taxon>
        <taxon>Chordata</taxon>
        <taxon>Craniata</taxon>
        <taxon>Vertebrata</taxon>
        <taxon>Euteleostomi</taxon>
        <taxon>Actinopterygii</taxon>
        <taxon>Neopterygii</taxon>
        <taxon>Teleostei</taxon>
        <taxon>Albuliformes</taxon>
        <taxon>Albulidae</taxon>
        <taxon>Albula</taxon>
    </lineage>
</organism>
<comment type="caution">
    <text evidence="2">The sequence shown here is derived from an EMBL/GenBank/DDBJ whole genome shotgun (WGS) entry which is preliminary data.</text>
</comment>
<protein>
    <submittedName>
        <fullName evidence="2">Uncharacterized protein</fullName>
    </submittedName>
</protein>
<evidence type="ECO:0000256" key="1">
    <source>
        <dbReference type="SAM" id="MobiDB-lite"/>
    </source>
</evidence>
<evidence type="ECO:0000313" key="2">
    <source>
        <dbReference type="EMBL" id="KAG9342058.1"/>
    </source>
</evidence>
<sequence>DSSSSSSSDSEDEKKKKKKKKKKDSSSSSSSSSSDSEDEKKKKKKKKKKDSSSSSSSDSDSDKKKKKKKKDSSSSDSDGDKKKKKEKDKDKVEEKGGKNVDGETKKKTVTWEVTPPSGEKPTDGGVTRDGGVARDGSVTRGGGVARDGGHVSWRSGDPIAGKSSDHGGSSHSTKPIPKPLDLSEVPSKEVPHGTGRPSTRYESLMESSPLTLRPETDTSRRPLSPLESLMSNPWYQRAGDTDRQIGRSGSTTRTTIYRSSGPRPYNP</sequence>
<feature type="compositionally biased region" description="Basic and acidic residues" evidence="1">
    <location>
        <begin position="87"/>
        <end position="106"/>
    </location>
</feature>
<reference evidence="2" key="1">
    <citation type="thesis" date="2021" institute="BYU ScholarsArchive" country="Provo, UT, USA">
        <title>Applications of and Algorithms for Genome Assembly and Genomic Analyses with an Emphasis on Marine Teleosts.</title>
        <authorList>
            <person name="Pickett B.D."/>
        </authorList>
    </citation>
    <scope>NUCLEOTIDE SEQUENCE</scope>
    <source>
        <strain evidence="2">HI-2016</strain>
    </source>
</reference>
<dbReference type="EMBL" id="JAFBMS010000030">
    <property type="protein sequence ID" value="KAG9342058.1"/>
    <property type="molecule type" value="Genomic_DNA"/>
</dbReference>
<feature type="compositionally biased region" description="Polar residues" evidence="1">
    <location>
        <begin position="196"/>
        <end position="210"/>
    </location>
</feature>
<dbReference type="OrthoDB" id="8964356at2759"/>
<dbReference type="Proteomes" id="UP000824540">
    <property type="component" value="Unassembled WGS sequence"/>
</dbReference>
<feature type="non-terminal residue" evidence="2">
    <location>
        <position position="1"/>
    </location>
</feature>